<accession>B8HLR9</accession>
<reference evidence="1" key="1">
    <citation type="submission" date="2009-01" db="EMBL/GenBank/DDBJ databases">
        <title>Complete sequence of chromosome Cyanothece sp. PCC 7425.</title>
        <authorList>
            <consortium name="US DOE Joint Genome Institute"/>
            <person name="Lucas S."/>
            <person name="Copeland A."/>
            <person name="Lapidus A."/>
            <person name="Glavina del Rio T."/>
            <person name="Dalin E."/>
            <person name="Tice H."/>
            <person name="Bruce D."/>
            <person name="Goodwin L."/>
            <person name="Pitluck S."/>
            <person name="Sims D."/>
            <person name="Meineke L."/>
            <person name="Brettin T."/>
            <person name="Detter J.C."/>
            <person name="Han C."/>
            <person name="Larimer F."/>
            <person name="Land M."/>
            <person name="Hauser L."/>
            <person name="Kyrpides N."/>
            <person name="Ovchinnikova G."/>
            <person name="Liberton M."/>
            <person name="Stoeckel J."/>
            <person name="Banerjee A."/>
            <person name="Singh A."/>
            <person name="Page L."/>
            <person name="Sato H."/>
            <person name="Zhao L."/>
            <person name="Sherman L."/>
            <person name="Pakrasi H."/>
            <person name="Richardson P."/>
        </authorList>
    </citation>
    <scope>NUCLEOTIDE SEQUENCE</scope>
    <source>
        <strain evidence="1">PCC 7425</strain>
    </source>
</reference>
<proteinExistence type="predicted"/>
<dbReference type="AlphaFoldDB" id="B8HLR9"/>
<dbReference type="HOGENOM" id="CLU_2989094_0_0_3"/>
<organism evidence="1">
    <name type="scientific">Cyanothece sp. (strain PCC 7425 / ATCC 29141)</name>
    <dbReference type="NCBI Taxonomy" id="395961"/>
    <lineage>
        <taxon>Bacteria</taxon>
        <taxon>Bacillati</taxon>
        <taxon>Cyanobacteriota</taxon>
        <taxon>Cyanophyceae</taxon>
        <taxon>Gomontiellales</taxon>
        <taxon>Cyanothecaceae</taxon>
        <taxon>Cyanothece</taxon>
    </lineage>
</organism>
<dbReference type="KEGG" id="cyn:Cyan7425_1176"/>
<dbReference type="STRING" id="395961.Cyan7425_1176"/>
<evidence type="ECO:0000313" key="1">
    <source>
        <dbReference type="EMBL" id="ACL43557.1"/>
    </source>
</evidence>
<gene>
    <name evidence="1" type="ordered locus">Cyan7425_1176</name>
</gene>
<name>B8HLR9_CYAP4</name>
<protein>
    <submittedName>
        <fullName evidence="1">Uncharacterized protein</fullName>
    </submittedName>
</protein>
<sequence>MKISNINVSALLLSFAIVGLIADTMPAPGLQPGIISQTANWIATTIQSPATAAIAPR</sequence>
<dbReference type="EMBL" id="CP001344">
    <property type="protein sequence ID" value="ACL43557.1"/>
    <property type="molecule type" value="Genomic_DNA"/>
</dbReference>